<proteinExistence type="predicted"/>
<evidence type="ECO:0000313" key="4">
    <source>
        <dbReference type="Proteomes" id="UP000195514"/>
    </source>
</evidence>
<name>A0A1Y6K1I8_9CHLR</name>
<dbReference type="PANTHER" id="PTHR37945:SF1">
    <property type="entry name" value="EXTRACELLULAR TUNGSTATE BINDING PROTEIN"/>
    <property type="match status" value="1"/>
</dbReference>
<evidence type="ECO:0000256" key="1">
    <source>
        <dbReference type="SAM" id="SignalP"/>
    </source>
</evidence>
<evidence type="ECO:0000259" key="2">
    <source>
        <dbReference type="Pfam" id="PF12849"/>
    </source>
</evidence>
<reference evidence="4" key="1">
    <citation type="submission" date="2017-05" db="EMBL/GenBank/DDBJ databases">
        <authorList>
            <person name="Kirkegaard R."/>
            <person name="Mcilroy J S."/>
        </authorList>
    </citation>
    <scope>NUCLEOTIDE SEQUENCE [LARGE SCALE GENOMIC DNA]</scope>
</reference>
<dbReference type="Gene3D" id="3.40.190.10">
    <property type="entry name" value="Periplasmic binding protein-like II"/>
    <property type="match status" value="2"/>
</dbReference>
<protein>
    <submittedName>
        <fullName evidence="3">Putative ABC transporter anion-binding protein HVO_1888</fullName>
    </submittedName>
</protein>
<dbReference type="Pfam" id="PF12849">
    <property type="entry name" value="PBP_like_2"/>
    <property type="match status" value="1"/>
</dbReference>
<sequence length="276" mass="29999">MKKYLIVSCTCLMLLGLIACTAKTPPAAKIENPVIRLSTTTSVNDSGLLPYLQPHFEADTGYKIEITSAGTGAAIEKARTGDADCLLVHAKSSEEDFIGEGFGEERLPFMFNYFVIVGPEADPAGIKDATTAAEAFAAIANSGSKFVSRGDESGTHVKELKIWEDAGIDPTEEDWYISVGAGMGQTLTVADEEMAYTLSDKATFLAHDDNLKLLKEEAEDMKNTYSLIAITPERWEDTNYAGALAFIEWMTSPKALDLIDAYGVAEYGEPLFFSMR</sequence>
<dbReference type="PROSITE" id="PS51257">
    <property type="entry name" value="PROKAR_LIPOPROTEIN"/>
    <property type="match status" value="1"/>
</dbReference>
<dbReference type="Proteomes" id="UP000195514">
    <property type="component" value="Chromosome I"/>
</dbReference>
<dbReference type="AlphaFoldDB" id="A0A1Y6K1I8"/>
<feature type="domain" description="PBP" evidence="2">
    <location>
        <begin position="29"/>
        <end position="253"/>
    </location>
</feature>
<dbReference type="InterPro" id="IPR024370">
    <property type="entry name" value="PBP_domain"/>
</dbReference>
<feature type="signal peptide" evidence="1">
    <location>
        <begin position="1"/>
        <end position="22"/>
    </location>
</feature>
<keyword evidence="4" id="KW-1185">Reference proteome</keyword>
<dbReference type="InterPro" id="IPR052738">
    <property type="entry name" value="ABC-Tungstate_binding"/>
</dbReference>
<keyword evidence="1" id="KW-0732">Signal</keyword>
<feature type="chain" id="PRO_5012599522" evidence="1">
    <location>
        <begin position="23"/>
        <end position="276"/>
    </location>
</feature>
<dbReference type="OrthoDB" id="186379at2"/>
<accession>A0A1Y6K1I8</accession>
<dbReference type="EMBL" id="LT859958">
    <property type="protein sequence ID" value="SMX53555.1"/>
    <property type="molecule type" value="Genomic_DNA"/>
</dbReference>
<dbReference type="KEGG" id="abat:CFX1CAM_0489"/>
<dbReference type="RefSeq" id="WP_087861481.1">
    <property type="nucleotide sequence ID" value="NZ_LT859958.1"/>
</dbReference>
<organism evidence="3 4">
    <name type="scientific">Candidatus Brevifilum fermentans</name>
    <dbReference type="NCBI Taxonomy" id="1986204"/>
    <lineage>
        <taxon>Bacteria</taxon>
        <taxon>Bacillati</taxon>
        <taxon>Chloroflexota</taxon>
        <taxon>Anaerolineae</taxon>
        <taxon>Anaerolineales</taxon>
        <taxon>Anaerolineaceae</taxon>
        <taxon>Candidatus Brevifilum</taxon>
    </lineage>
</organism>
<gene>
    <name evidence="3" type="ORF">CFX1CAM_0489</name>
</gene>
<evidence type="ECO:0000313" key="3">
    <source>
        <dbReference type="EMBL" id="SMX53555.1"/>
    </source>
</evidence>
<dbReference type="PANTHER" id="PTHR37945">
    <property type="entry name" value="EXTRACELLULAR TUNGSTATE BINDING PROTEIN"/>
    <property type="match status" value="1"/>
</dbReference>
<dbReference type="SUPFAM" id="SSF53850">
    <property type="entry name" value="Periplasmic binding protein-like II"/>
    <property type="match status" value="1"/>
</dbReference>